<feature type="domain" description="DUS-like FMN-binding" evidence="14">
    <location>
        <begin position="1"/>
        <end position="194"/>
    </location>
</feature>
<evidence type="ECO:0000256" key="6">
    <source>
        <dbReference type="ARBA" id="ARBA00022694"/>
    </source>
</evidence>
<dbReference type="CDD" id="cd02801">
    <property type="entry name" value="DUS_like_FMN"/>
    <property type="match status" value="1"/>
</dbReference>
<evidence type="ECO:0000256" key="2">
    <source>
        <dbReference type="ARBA" id="ARBA00002790"/>
    </source>
</evidence>
<keyword evidence="4" id="KW-0285">Flavoprotein</keyword>
<evidence type="ECO:0000256" key="10">
    <source>
        <dbReference type="ARBA" id="ARBA00048205"/>
    </source>
</evidence>
<dbReference type="PROSITE" id="PS01136">
    <property type="entry name" value="UPF0034"/>
    <property type="match status" value="1"/>
</dbReference>
<keyword evidence="5 13" id="KW-0288">FMN</keyword>
<dbReference type="STRING" id="1618392.UW41_C0023G0015"/>
<evidence type="ECO:0000256" key="5">
    <source>
        <dbReference type="ARBA" id="ARBA00022643"/>
    </source>
</evidence>
<feature type="binding site" evidence="13">
    <location>
        <position position="56"/>
    </location>
    <ligand>
        <name>FMN</name>
        <dbReference type="ChEBI" id="CHEBI:58210"/>
    </ligand>
</feature>
<evidence type="ECO:0000256" key="13">
    <source>
        <dbReference type="PIRSR" id="PIRSR006621-2"/>
    </source>
</evidence>
<comment type="caution">
    <text evidence="15">The sequence shown here is derived from an EMBL/GenBank/DDBJ whole genome shotgun (WGS) entry which is preliminary data.</text>
</comment>
<feature type="binding site" evidence="13">
    <location>
        <position position="153"/>
    </location>
    <ligand>
        <name>FMN</name>
        <dbReference type="ChEBI" id="CHEBI:58210"/>
    </ligand>
</feature>
<evidence type="ECO:0000256" key="7">
    <source>
        <dbReference type="ARBA" id="ARBA00022857"/>
    </source>
</evidence>
<dbReference type="PIRSF" id="PIRSF006621">
    <property type="entry name" value="Dus"/>
    <property type="match status" value="1"/>
</dbReference>
<comment type="catalytic activity">
    <reaction evidence="11">
        <text>a 5,6-dihydrouridine in tRNA + NAD(+) = a uridine in tRNA + NADH + H(+)</text>
        <dbReference type="Rhea" id="RHEA:54452"/>
        <dbReference type="Rhea" id="RHEA-COMP:13339"/>
        <dbReference type="Rhea" id="RHEA-COMP:13887"/>
        <dbReference type="ChEBI" id="CHEBI:15378"/>
        <dbReference type="ChEBI" id="CHEBI:57540"/>
        <dbReference type="ChEBI" id="CHEBI:57945"/>
        <dbReference type="ChEBI" id="CHEBI:65315"/>
        <dbReference type="ChEBI" id="CHEBI:74443"/>
    </reaction>
</comment>
<evidence type="ECO:0000256" key="1">
    <source>
        <dbReference type="ARBA" id="ARBA00001917"/>
    </source>
</evidence>
<dbReference type="InterPro" id="IPR018517">
    <property type="entry name" value="tRNA_hU_synthase_CS"/>
</dbReference>
<dbReference type="SUPFAM" id="SSF51395">
    <property type="entry name" value="FMN-linked oxidoreductases"/>
    <property type="match status" value="1"/>
</dbReference>
<gene>
    <name evidence="15" type="ORF">UW41_C0023G0015</name>
</gene>
<keyword evidence="6" id="KW-0819">tRNA processing</keyword>
<keyword evidence="8" id="KW-0694">RNA-binding</keyword>
<name>A0A0G1HN74_9BACT</name>
<dbReference type="PATRIC" id="fig|1618392.3.peg.837"/>
<protein>
    <submittedName>
        <fullName evidence="15">tRNA-dihydrouridine synthase</fullName>
    </submittedName>
</protein>
<evidence type="ECO:0000256" key="12">
    <source>
        <dbReference type="PIRSR" id="PIRSR006621-1"/>
    </source>
</evidence>
<dbReference type="EMBL" id="LCIE01000023">
    <property type="protein sequence ID" value="KKT48621.1"/>
    <property type="molecule type" value="Genomic_DNA"/>
</dbReference>
<evidence type="ECO:0000256" key="11">
    <source>
        <dbReference type="ARBA" id="ARBA00048802"/>
    </source>
</evidence>
<reference evidence="15 16" key="1">
    <citation type="journal article" date="2015" name="Nature">
        <title>rRNA introns, odd ribosomes, and small enigmatic genomes across a large radiation of phyla.</title>
        <authorList>
            <person name="Brown C.T."/>
            <person name="Hug L.A."/>
            <person name="Thomas B.C."/>
            <person name="Sharon I."/>
            <person name="Castelle C.J."/>
            <person name="Singh A."/>
            <person name="Wilkins M.J."/>
            <person name="Williams K.H."/>
            <person name="Banfield J.F."/>
        </authorList>
    </citation>
    <scope>NUCLEOTIDE SEQUENCE [LARGE SCALE GENOMIC DNA]</scope>
</reference>
<feature type="non-terminal residue" evidence="15">
    <location>
        <position position="1"/>
    </location>
</feature>
<keyword evidence="9" id="KW-0560">Oxidoreductase</keyword>
<dbReference type="InterPro" id="IPR024036">
    <property type="entry name" value="tRNA-dHydroUridine_Synthase_C"/>
</dbReference>
<dbReference type="Proteomes" id="UP000034172">
    <property type="component" value="Unassembled WGS sequence"/>
</dbReference>
<proteinExistence type="predicted"/>
<feature type="active site" description="Proton donor" evidence="12">
    <location>
        <position position="86"/>
    </location>
</feature>
<dbReference type="GO" id="GO:0050660">
    <property type="term" value="F:flavin adenine dinucleotide binding"/>
    <property type="evidence" value="ECO:0007669"/>
    <property type="project" value="InterPro"/>
</dbReference>
<comment type="cofactor">
    <cofactor evidence="1 13">
        <name>FMN</name>
        <dbReference type="ChEBI" id="CHEBI:58210"/>
    </cofactor>
</comment>
<dbReference type="AlphaFoldDB" id="A0A0G1HN74"/>
<dbReference type="InterPro" id="IPR035587">
    <property type="entry name" value="DUS-like_FMN-bd"/>
</dbReference>
<comment type="function">
    <text evidence="2">Catalyzes the synthesis of 5,6-dihydrouridine (D), a modified base found in the D-loop of most tRNAs, via the reduction of the C5-C6 double bond in target uridines.</text>
</comment>
<dbReference type="Gene3D" id="1.10.1200.80">
    <property type="entry name" value="Putative flavin oxidoreducatase, domain 2"/>
    <property type="match status" value="1"/>
</dbReference>
<evidence type="ECO:0000256" key="4">
    <source>
        <dbReference type="ARBA" id="ARBA00022630"/>
    </source>
</evidence>
<feature type="binding site" evidence="13">
    <location>
        <position position="126"/>
    </location>
    <ligand>
        <name>FMN</name>
        <dbReference type="ChEBI" id="CHEBI:58210"/>
    </ligand>
</feature>
<dbReference type="Gene3D" id="3.20.20.70">
    <property type="entry name" value="Aldolase class I"/>
    <property type="match status" value="1"/>
</dbReference>
<keyword evidence="7" id="KW-0521">NADP</keyword>
<sequence>DAPMRFMAKKYGQADIIYTEFVSAEGLWRIKKKGEMDHKIWKDLLYDESERPIIAQLFGSDPDSFFEAAKIVCELGLDGIDINMGCPSPGLEKRGGGAGLMKDQGLAAAVIEATRTAAGKVPVSVKTRIGSSKPDESWWRFLAEQKLPAVAMHGRTFKQLYKGEADWKILLRAGEIIRESGTKFLGNGDVAQISVRSAQKSVLDLRPLSTSADQAPCLPAGRRAAFAGTSVPIEFAVLLKNGEEIDLTGKVDGVLIGREAIGNPWTLQKVSQPCLPAGRCHSDTVTPKERLMVMVEHAYKYQEILGRDCRVGVPPRNDGSKFQFFPMRKHLACYARGFEGSGGLRKKLMTAENAEQVEIMIEEFFSGR</sequence>
<keyword evidence="3" id="KW-0820">tRNA-binding</keyword>
<dbReference type="GO" id="GO:0017150">
    <property type="term" value="F:tRNA dihydrouridine synthase activity"/>
    <property type="evidence" value="ECO:0007669"/>
    <property type="project" value="InterPro"/>
</dbReference>
<organism evidence="15 16">
    <name type="scientific">Candidatus Collierbacteria bacterium GW2011_GWC2_44_18</name>
    <dbReference type="NCBI Taxonomy" id="1618392"/>
    <lineage>
        <taxon>Bacteria</taxon>
        <taxon>Candidatus Collieribacteriota</taxon>
    </lineage>
</organism>
<dbReference type="PANTHER" id="PTHR45846:SF1">
    <property type="entry name" value="TRNA-DIHYDROURIDINE(47) SYNTHASE [NAD(P)(+)]-LIKE"/>
    <property type="match status" value="1"/>
</dbReference>
<evidence type="ECO:0000256" key="8">
    <source>
        <dbReference type="ARBA" id="ARBA00022884"/>
    </source>
</evidence>
<evidence type="ECO:0000259" key="14">
    <source>
        <dbReference type="Pfam" id="PF01207"/>
    </source>
</evidence>
<accession>A0A0G1HN74</accession>
<dbReference type="PANTHER" id="PTHR45846">
    <property type="entry name" value="TRNA-DIHYDROURIDINE(47) SYNTHASE [NAD(P)(+)]-LIKE"/>
    <property type="match status" value="1"/>
</dbReference>
<dbReference type="GO" id="GO:0000049">
    <property type="term" value="F:tRNA binding"/>
    <property type="evidence" value="ECO:0007669"/>
    <property type="project" value="UniProtKB-KW"/>
</dbReference>
<dbReference type="InterPro" id="IPR001269">
    <property type="entry name" value="DUS_fam"/>
</dbReference>
<evidence type="ECO:0000256" key="9">
    <source>
        <dbReference type="ARBA" id="ARBA00023002"/>
    </source>
</evidence>
<keyword evidence="13" id="KW-0547">Nucleotide-binding</keyword>
<evidence type="ECO:0000313" key="16">
    <source>
        <dbReference type="Proteomes" id="UP000034172"/>
    </source>
</evidence>
<comment type="catalytic activity">
    <reaction evidence="10">
        <text>a 5,6-dihydrouridine in tRNA + NADP(+) = a uridine in tRNA + NADPH + H(+)</text>
        <dbReference type="Rhea" id="RHEA:23624"/>
        <dbReference type="Rhea" id="RHEA-COMP:13339"/>
        <dbReference type="Rhea" id="RHEA-COMP:13887"/>
        <dbReference type="ChEBI" id="CHEBI:15378"/>
        <dbReference type="ChEBI" id="CHEBI:57783"/>
        <dbReference type="ChEBI" id="CHEBI:58349"/>
        <dbReference type="ChEBI" id="CHEBI:65315"/>
        <dbReference type="ChEBI" id="CHEBI:74443"/>
    </reaction>
</comment>
<dbReference type="Pfam" id="PF01207">
    <property type="entry name" value="Dus"/>
    <property type="match status" value="1"/>
</dbReference>
<dbReference type="InterPro" id="IPR013785">
    <property type="entry name" value="Aldolase_TIM"/>
</dbReference>
<evidence type="ECO:0000256" key="3">
    <source>
        <dbReference type="ARBA" id="ARBA00022555"/>
    </source>
</evidence>
<evidence type="ECO:0000313" key="15">
    <source>
        <dbReference type="EMBL" id="KKT48621.1"/>
    </source>
</evidence>